<organism evidence="2 3">
    <name type="scientific">Rhizobium soli</name>
    <dbReference type="NCBI Taxonomy" id="424798"/>
    <lineage>
        <taxon>Bacteria</taxon>
        <taxon>Pseudomonadati</taxon>
        <taxon>Pseudomonadota</taxon>
        <taxon>Alphaproteobacteria</taxon>
        <taxon>Hyphomicrobiales</taxon>
        <taxon>Rhizobiaceae</taxon>
        <taxon>Rhizobium/Agrobacterium group</taxon>
        <taxon>Rhizobium</taxon>
    </lineage>
</organism>
<accession>A0A7X0JGV9</accession>
<comment type="caution">
    <text evidence="2">The sequence shown here is derived from an EMBL/GenBank/DDBJ whole genome shotgun (WGS) entry which is preliminary data.</text>
</comment>
<keyword evidence="1" id="KW-0472">Membrane</keyword>
<dbReference type="Proteomes" id="UP000585437">
    <property type="component" value="Unassembled WGS sequence"/>
</dbReference>
<dbReference type="AlphaFoldDB" id="A0A7X0JGV9"/>
<evidence type="ECO:0000313" key="2">
    <source>
        <dbReference type="EMBL" id="MBB6507328.1"/>
    </source>
</evidence>
<name>A0A7X0JGV9_9HYPH</name>
<gene>
    <name evidence="2" type="ORF">F4695_000647</name>
</gene>
<dbReference type="InterPro" id="IPR007498">
    <property type="entry name" value="PqiA-like"/>
</dbReference>
<proteinExistence type="predicted"/>
<dbReference type="Pfam" id="PF04403">
    <property type="entry name" value="PqiA"/>
    <property type="match status" value="1"/>
</dbReference>
<dbReference type="RefSeq" id="WP_184653811.1">
    <property type="nucleotide sequence ID" value="NZ_JACHBU010000001.1"/>
</dbReference>
<reference evidence="2 3" key="1">
    <citation type="submission" date="2020-08" db="EMBL/GenBank/DDBJ databases">
        <title>The Agave Microbiome: Exploring the role of microbial communities in plant adaptations to desert environments.</title>
        <authorList>
            <person name="Partida-Martinez L.P."/>
        </authorList>
    </citation>
    <scope>NUCLEOTIDE SEQUENCE [LARGE SCALE GENOMIC DNA]</scope>
    <source>
        <strain evidence="2 3">AS3.12</strain>
    </source>
</reference>
<dbReference type="EMBL" id="JACHBU010000001">
    <property type="protein sequence ID" value="MBB6507328.1"/>
    <property type="molecule type" value="Genomic_DNA"/>
</dbReference>
<keyword evidence="3" id="KW-1185">Reference proteome</keyword>
<keyword evidence="1" id="KW-1133">Transmembrane helix</keyword>
<feature type="transmembrane region" description="Helical" evidence="1">
    <location>
        <begin position="53"/>
        <end position="74"/>
    </location>
</feature>
<feature type="transmembrane region" description="Helical" evidence="1">
    <location>
        <begin position="95"/>
        <end position="115"/>
    </location>
</feature>
<sequence length="152" mass="16804">MRRLIWFSLYAAACVFLVLGLSLPIIRFDRLYFFRETPSLVELVSALWGQGDVALALIVGLFSIVFPVAKLMALGAQAFRGNRQPGFFARVMPHLAKWSMMDVMLVALVVFAAKTSGLAQAVTQRGLWFYAASAIIAGILPQLARREPSLSR</sequence>
<protein>
    <submittedName>
        <fullName evidence="2">Paraquat-inducible protein A</fullName>
    </submittedName>
</protein>
<feature type="transmembrane region" description="Helical" evidence="1">
    <location>
        <begin position="127"/>
        <end position="144"/>
    </location>
</feature>
<evidence type="ECO:0000256" key="1">
    <source>
        <dbReference type="SAM" id="Phobius"/>
    </source>
</evidence>
<evidence type="ECO:0000313" key="3">
    <source>
        <dbReference type="Proteomes" id="UP000585437"/>
    </source>
</evidence>
<keyword evidence="1" id="KW-0812">Transmembrane</keyword>